<keyword evidence="2" id="KW-1185">Reference proteome</keyword>
<protein>
    <submittedName>
        <fullName evidence="1">Uncharacterized protein</fullName>
    </submittedName>
</protein>
<accession>A0ABV5EUF3</accession>
<evidence type="ECO:0000313" key="2">
    <source>
        <dbReference type="Proteomes" id="UP001589643"/>
    </source>
</evidence>
<dbReference type="RefSeq" id="WP_378719272.1">
    <property type="nucleotide sequence ID" value="NZ_JBHLHV010000002.1"/>
</dbReference>
<dbReference type="Proteomes" id="UP001589643">
    <property type="component" value="Unassembled WGS sequence"/>
</dbReference>
<evidence type="ECO:0000313" key="1">
    <source>
        <dbReference type="EMBL" id="MFB8893585.1"/>
    </source>
</evidence>
<organism evidence="1 2">
    <name type="scientific">Microbacterium plantarum</name>
    <dbReference type="NCBI Taxonomy" id="1816425"/>
    <lineage>
        <taxon>Bacteria</taxon>
        <taxon>Bacillati</taxon>
        <taxon>Actinomycetota</taxon>
        <taxon>Actinomycetes</taxon>
        <taxon>Micrococcales</taxon>
        <taxon>Microbacteriaceae</taxon>
        <taxon>Microbacterium</taxon>
    </lineage>
</organism>
<name>A0ABV5EUF3_9MICO</name>
<comment type="caution">
    <text evidence="1">The sequence shown here is derived from an EMBL/GenBank/DDBJ whole genome shotgun (WGS) entry which is preliminary data.</text>
</comment>
<reference evidence="1 2" key="1">
    <citation type="submission" date="2024-08" db="EMBL/GenBank/DDBJ databases">
        <title>Heavy metals resistant antinobacteria isolated from wastewater.</title>
        <authorList>
            <person name="Roman Ponce B."/>
            <person name="Blanco Mercado M.A."/>
            <person name="Avila Aldana I.N."/>
            <person name="Morales Arrieta S."/>
        </authorList>
    </citation>
    <scope>NUCLEOTIDE SEQUENCE [LARGE SCALE GENOMIC DNA]</scope>
    <source>
        <strain evidence="2">sma-1</strain>
    </source>
</reference>
<gene>
    <name evidence="1" type="ORF">AB7P39_12115</name>
</gene>
<proteinExistence type="predicted"/>
<sequence length="89" mass="10174">MSHIDQLAYMSLQTLDAVIRDDTEQLREIEREINASQYTGFHVALHLASMLASEVTRDPDFRAKLDAMLEQQRLFAFADLPDDGDVFES</sequence>
<dbReference type="EMBL" id="JBHLHV010000002">
    <property type="protein sequence ID" value="MFB8893585.1"/>
    <property type="molecule type" value="Genomic_DNA"/>
</dbReference>